<keyword evidence="1 2" id="KW-0443">Lipid metabolism</keyword>
<dbReference type="EMBL" id="LSYV01000193">
    <property type="protein sequence ID" value="KXZ42156.1"/>
    <property type="molecule type" value="Genomic_DNA"/>
</dbReference>
<dbReference type="AlphaFoldDB" id="A0A150FX28"/>
<dbReference type="PROSITE" id="PS51635">
    <property type="entry name" value="PNPLA"/>
    <property type="match status" value="1"/>
</dbReference>
<proteinExistence type="inferred from homology"/>
<keyword evidence="2 3" id="KW-0378">Hydrolase</keyword>
<reference evidence="6" key="1">
    <citation type="journal article" date="2016" name="Nat. Commun.">
        <title>The Gonium pectorale genome demonstrates co-option of cell cycle regulation during the evolution of multicellularity.</title>
        <authorList>
            <person name="Hanschen E.R."/>
            <person name="Marriage T.N."/>
            <person name="Ferris P.J."/>
            <person name="Hamaji T."/>
            <person name="Toyoda A."/>
            <person name="Fujiyama A."/>
            <person name="Neme R."/>
            <person name="Noguchi H."/>
            <person name="Minakuchi Y."/>
            <person name="Suzuki M."/>
            <person name="Kawai-Toyooka H."/>
            <person name="Smith D.R."/>
            <person name="Sparks H."/>
            <person name="Anderson J."/>
            <person name="Bakaric R."/>
            <person name="Luria V."/>
            <person name="Karger A."/>
            <person name="Kirschner M.W."/>
            <person name="Durand P.M."/>
            <person name="Michod R.E."/>
            <person name="Nozaki H."/>
            <person name="Olson B.J."/>
        </authorList>
    </citation>
    <scope>NUCLEOTIDE SEQUENCE [LARGE SCALE GENOMIC DNA]</scope>
    <source>
        <strain evidence="6">NIES-2863</strain>
    </source>
</reference>
<feature type="active site" description="Nucleophile" evidence="2">
    <location>
        <position position="91"/>
    </location>
</feature>
<evidence type="ECO:0000313" key="6">
    <source>
        <dbReference type="Proteomes" id="UP000075714"/>
    </source>
</evidence>
<evidence type="ECO:0000256" key="1">
    <source>
        <dbReference type="ARBA" id="ARBA00023098"/>
    </source>
</evidence>
<dbReference type="Gene3D" id="3.40.1090.10">
    <property type="entry name" value="Cytosolic phospholipase A2 catalytic domain"/>
    <property type="match status" value="1"/>
</dbReference>
<dbReference type="SUPFAM" id="SSF52151">
    <property type="entry name" value="FabD/lysophospholipase-like"/>
    <property type="match status" value="1"/>
</dbReference>
<protein>
    <recommendedName>
        <fullName evidence="3">Patatin</fullName>
        <ecNumber evidence="3">3.1.1.-</ecNumber>
    </recommendedName>
</protein>
<keyword evidence="2 3" id="KW-0442">Lipid degradation</keyword>
<comment type="similarity">
    <text evidence="3">Belongs to the patatin family.</text>
</comment>
<dbReference type="InterPro" id="IPR033562">
    <property type="entry name" value="PLPL"/>
</dbReference>
<comment type="caution">
    <text evidence="2">Lacks conserved residue(s) required for the propagation of feature annotation.</text>
</comment>
<feature type="short sequence motif" description="GXSXG" evidence="2">
    <location>
        <begin position="89"/>
        <end position="93"/>
    </location>
</feature>
<dbReference type="InterPro" id="IPR016035">
    <property type="entry name" value="Acyl_Trfase/lysoPLipase"/>
</dbReference>
<feature type="active site" description="Proton acceptor" evidence="2">
    <location>
        <position position="207"/>
    </location>
</feature>
<dbReference type="GO" id="GO:0016020">
    <property type="term" value="C:membrane"/>
    <property type="evidence" value="ECO:0007669"/>
    <property type="project" value="TreeGrafter"/>
</dbReference>
<dbReference type="InterPro" id="IPR002641">
    <property type="entry name" value="PNPLA_dom"/>
</dbReference>
<dbReference type="PANTHER" id="PTHR12406">
    <property type="entry name" value="CALCIUM-INDEPENDENT PHOSPHOLIPASE A2 IPLA2 -RELATED"/>
    <property type="match status" value="1"/>
</dbReference>
<dbReference type="GO" id="GO:0004806">
    <property type="term" value="F:triacylglycerol lipase activity"/>
    <property type="evidence" value="ECO:0007669"/>
    <property type="project" value="TreeGrafter"/>
</dbReference>
<comment type="caution">
    <text evidence="5">The sequence shown here is derived from an EMBL/GenBank/DDBJ whole genome shotgun (WGS) entry which is preliminary data.</text>
</comment>
<dbReference type="GO" id="GO:0005737">
    <property type="term" value="C:cytoplasm"/>
    <property type="evidence" value="ECO:0007669"/>
    <property type="project" value="TreeGrafter"/>
</dbReference>
<dbReference type="Pfam" id="PF01734">
    <property type="entry name" value="Patatin"/>
    <property type="match status" value="1"/>
</dbReference>
<dbReference type="GO" id="GO:0005811">
    <property type="term" value="C:lipid droplet"/>
    <property type="evidence" value="ECO:0007669"/>
    <property type="project" value="TreeGrafter"/>
</dbReference>
<feature type="short sequence motif" description="DGA/G" evidence="2">
    <location>
        <begin position="207"/>
        <end position="209"/>
    </location>
</feature>
<dbReference type="GO" id="GO:0055088">
    <property type="term" value="P:lipid homeostasis"/>
    <property type="evidence" value="ECO:0007669"/>
    <property type="project" value="TreeGrafter"/>
</dbReference>
<comment type="function">
    <text evidence="3">Lipolytic acyl hydrolase (LAH).</text>
</comment>
<comment type="domain">
    <text evidence="3">The nitrogen atoms of the two glycine residues in the GGXR motif define the oxyanion hole, and stabilize the oxyanion that forms during the nucleophilic attack by the catalytic serine during substrate cleavage.</text>
</comment>
<dbReference type="EC" id="3.1.1.-" evidence="3"/>
<accession>A0A150FX28</accession>
<sequence length="383" mass="39935">MSGCFGGRLSRSLSTPARSASAGALDNGFHSASGAAEATRHPALDALQSGRLAISFSGGGFLLPYFIGVAEVLQQLGVLRPGGATPVAGSSAGSLIASSLACGLTPDEMYDSFVDSVRDCRANGSYRRLLDVVSRQLRDTLPSDAAQRCSGVATVCVTRLFPHPHPKRVSSFTSRDDLISALLASCHIPRYFNGELTTQFRGRTAIDGGMTALIPAPAGHHDFVLKVSCFPRAHVARLPVFNRRHAMQHLSLGIAPDAFRTWPYSFKDMMAAALHPHTDDFIVQLREAGRSDALRWAQSAGLAPPELGLQIHLPPVPPPGAGVAKPATAAEATSAAAAQEAALAIADVAEAAPGPAVAAAAEAVRQVQQEVAAQAAREGKTAE</sequence>
<name>A0A150FX28_GONPE</name>
<dbReference type="OrthoDB" id="197155at2759"/>
<dbReference type="STRING" id="33097.A0A150FX28"/>
<evidence type="ECO:0000259" key="4">
    <source>
        <dbReference type="PROSITE" id="PS51635"/>
    </source>
</evidence>
<dbReference type="GO" id="GO:0019433">
    <property type="term" value="P:triglyceride catabolic process"/>
    <property type="evidence" value="ECO:0007669"/>
    <property type="project" value="TreeGrafter"/>
</dbReference>
<evidence type="ECO:0000256" key="3">
    <source>
        <dbReference type="RuleBase" id="RU361262"/>
    </source>
</evidence>
<organism evidence="5 6">
    <name type="scientific">Gonium pectorale</name>
    <name type="common">Green alga</name>
    <dbReference type="NCBI Taxonomy" id="33097"/>
    <lineage>
        <taxon>Eukaryota</taxon>
        <taxon>Viridiplantae</taxon>
        <taxon>Chlorophyta</taxon>
        <taxon>core chlorophytes</taxon>
        <taxon>Chlorophyceae</taxon>
        <taxon>CS clade</taxon>
        <taxon>Chlamydomonadales</taxon>
        <taxon>Volvocaceae</taxon>
        <taxon>Gonium</taxon>
    </lineage>
</organism>
<evidence type="ECO:0000256" key="2">
    <source>
        <dbReference type="PROSITE-ProRule" id="PRU01161"/>
    </source>
</evidence>
<keyword evidence="6" id="KW-1185">Reference proteome</keyword>
<dbReference type="PANTHER" id="PTHR12406:SF7">
    <property type="entry name" value="PATATIN-LIKE PHOSPHOLIPASE DOMAIN-CONTAINING PROTEIN 4"/>
    <property type="match status" value="1"/>
</dbReference>
<dbReference type="Proteomes" id="UP000075714">
    <property type="component" value="Unassembled WGS sequence"/>
</dbReference>
<evidence type="ECO:0000313" key="5">
    <source>
        <dbReference type="EMBL" id="KXZ42156.1"/>
    </source>
</evidence>
<feature type="domain" description="PNPLA" evidence="4">
    <location>
        <begin position="54"/>
        <end position="220"/>
    </location>
</feature>
<gene>
    <name evidence="5" type="ORF">GPECTOR_194g324</name>
</gene>